<evidence type="ECO:0000259" key="15">
    <source>
        <dbReference type="PROSITE" id="PS50942"/>
    </source>
</evidence>
<dbReference type="InterPro" id="IPR011011">
    <property type="entry name" value="Znf_FYVE_PHD"/>
</dbReference>
<dbReference type="AlphaFoldDB" id="A0A218XNZ6"/>
<dbReference type="GO" id="GO:0005794">
    <property type="term" value="C:Golgi apparatus"/>
    <property type="evidence" value="ECO:0007669"/>
    <property type="project" value="UniProtKB-SubCell"/>
</dbReference>
<dbReference type="Gene3D" id="1.20.58.150">
    <property type="entry name" value="ANTH domain"/>
    <property type="match status" value="1"/>
</dbReference>
<feature type="compositionally biased region" description="Basic and acidic residues" evidence="13">
    <location>
        <begin position="728"/>
        <end position="737"/>
    </location>
</feature>
<dbReference type="Pfam" id="PF00628">
    <property type="entry name" value="PHD"/>
    <property type="match status" value="1"/>
</dbReference>
<keyword evidence="9" id="KW-0472">Membrane</keyword>
<dbReference type="Proteomes" id="UP000197138">
    <property type="component" value="Unassembled WGS sequence"/>
</dbReference>
<evidence type="ECO:0000256" key="7">
    <source>
        <dbReference type="ARBA" id="ARBA00022833"/>
    </source>
</evidence>
<dbReference type="SUPFAM" id="SSF48464">
    <property type="entry name" value="ENTH/VHS domain"/>
    <property type="match status" value="1"/>
</dbReference>
<keyword evidence="6 12" id="KW-0863">Zinc-finger</keyword>
<dbReference type="FunFam" id="1.25.40.90:FF:000005">
    <property type="entry name" value="Clathrin assembly protein AP180"/>
    <property type="match status" value="1"/>
</dbReference>
<dbReference type="InterPro" id="IPR019787">
    <property type="entry name" value="Znf_PHD-finger"/>
</dbReference>
<accession>A0A218XNZ6</accession>
<evidence type="ECO:0000256" key="13">
    <source>
        <dbReference type="SAM" id="MobiDB-lite"/>
    </source>
</evidence>
<dbReference type="GO" id="GO:0005546">
    <property type="term" value="F:phosphatidylinositol-4,5-bisphosphate binding"/>
    <property type="evidence" value="ECO:0007669"/>
    <property type="project" value="TreeGrafter"/>
</dbReference>
<dbReference type="PROSITE" id="PS50016">
    <property type="entry name" value="ZF_PHD_2"/>
    <property type="match status" value="1"/>
</dbReference>
<evidence type="ECO:0000256" key="10">
    <source>
        <dbReference type="ARBA" id="ARBA00023176"/>
    </source>
</evidence>
<dbReference type="GO" id="GO:0005905">
    <property type="term" value="C:clathrin-coated pit"/>
    <property type="evidence" value="ECO:0007669"/>
    <property type="project" value="UniProtKB-SubCell"/>
</dbReference>
<evidence type="ECO:0008006" key="19">
    <source>
        <dbReference type="Google" id="ProtNLM"/>
    </source>
</evidence>
<evidence type="ECO:0000256" key="4">
    <source>
        <dbReference type="ARBA" id="ARBA00022583"/>
    </source>
</evidence>
<dbReference type="GO" id="GO:0008270">
    <property type="term" value="F:zinc ion binding"/>
    <property type="evidence" value="ECO:0007669"/>
    <property type="project" value="UniProtKB-KW"/>
</dbReference>
<dbReference type="PANTHER" id="PTHR22951">
    <property type="entry name" value="CLATHRIN ASSEMBLY PROTEIN"/>
    <property type="match status" value="1"/>
</dbReference>
<name>A0A218XNZ6_PUNGR</name>
<dbReference type="PROSITE" id="PS01359">
    <property type="entry name" value="ZF_PHD_1"/>
    <property type="match status" value="1"/>
</dbReference>
<evidence type="ECO:0000256" key="6">
    <source>
        <dbReference type="ARBA" id="ARBA00022771"/>
    </source>
</evidence>
<evidence type="ECO:0000256" key="5">
    <source>
        <dbReference type="ARBA" id="ARBA00022723"/>
    </source>
</evidence>
<dbReference type="InterPro" id="IPR045192">
    <property type="entry name" value="AP180-like"/>
</dbReference>
<dbReference type="SMART" id="SM00249">
    <property type="entry name" value="PHD"/>
    <property type="match status" value="1"/>
</dbReference>
<gene>
    <name evidence="17" type="ORF">CDL15_Pgr015991</name>
</gene>
<dbReference type="Gene3D" id="2.30.30.1150">
    <property type="match status" value="1"/>
</dbReference>
<dbReference type="GO" id="GO:0072583">
    <property type="term" value="P:clathrin-dependent endocytosis"/>
    <property type="evidence" value="ECO:0007669"/>
    <property type="project" value="InterPro"/>
</dbReference>
<dbReference type="PROSITE" id="PS50942">
    <property type="entry name" value="ENTH"/>
    <property type="match status" value="1"/>
</dbReference>
<dbReference type="GO" id="GO:0048268">
    <property type="term" value="P:clathrin coat assembly"/>
    <property type="evidence" value="ECO:0007669"/>
    <property type="project" value="InterPro"/>
</dbReference>
<dbReference type="EMBL" id="MTKT01001080">
    <property type="protein sequence ID" value="OWM86955.1"/>
    <property type="molecule type" value="Genomic_DNA"/>
</dbReference>
<dbReference type="FunFam" id="3.30.40.100:FF:000005">
    <property type="entry name" value="uncharacterized protein LOC106759733 isoform X4"/>
    <property type="match status" value="1"/>
</dbReference>
<evidence type="ECO:0000256" key="3">
    <source>
        <dbReference type="ARBA" id="ARBA00004600"/>
    </source>
</evidence>
<dbReference type="FunFam" id="1.20.58.150:FF:000003">
    <property type="entry name" value="Putative clathrin assembly protein"/>
    <property type="match status" value="1"/>
</dbReference>
<evidence type="ECO:0000256" key="2">
    <source>
        <dbReference type="ARBA" id="ARBA00004555"/>
    </source>
</evidence>
<keyword evidence="5" id="KW-0479">Metal-binding</keyword>
<comment type="subcellular location">
    <subcellularLocation>
        <location evidence="1">Cytoplasmic vesicle</location>
        <location evidence="1">Clathrin-coated vesicle</location>
    </subcellularLocation>
    <subcellularLocation>
        <location evidence="2">Golgi apparatus</location>
    </subcellularLocation>
    <subcellularLocation>
        <location evidence="3">Membrane</location>
        <location evidence="3">Clathrin-coated pit</location>
    </subcellularLocation>
</comment>
<dbReference type="GO" id="GO:0032050">
    <property type="term" value="F:clathrin heavy chain binding"/>
    <property type="evidence" value="ECO:0007669"/>
    <property type="project" value="TreeGrafter"/>
</dbReference>
<feature type="domain" description="CW-type" evidence="16">
    <location>
        <begin position="341"/>
        <end position="401"/>
    </location>
</feature>
<dbReference type="GO" id="GO:0006900">
    <property type="term" value="P:vesicle budding from membrane"/>
    <property type="evidence" value="ECO:0007669"/>
    <property type="project" value="TreeGrafter"/>
</dbReference>
<feature type="region of interest" description="Disordered" evidence="13">
    <location>
        <begin position="24"/>
        <end position="46"/>
    </location>
</feature>
<dbReference type="InterPro" id="IPR048050">
    <property type="entry name" value="ANTH_N_plant"/>
</dbReference>
<feature type="region of interest" description="Disordered" evidence="13">
    <location>
        <begin position="728"/>
        <end position="777"/>
    </location>
</feature>
<dbReference type="InterPro" id="IPR011417">
    <property type="entry name" value="ANTH_dom"/>
</dbReference>
<dbReference type="SMART" id="SM00273">
    <property type="entry name" value="ENTH"/>
    <property type="match status" value="1"/>
</dbReference>
<proteinExistence type="predicted"/>
<dbReference type="InterPro" id="IPR011124">
    <property type="entry name" value="Znf_CW"/>
</dbReference>
<evidence type="ECO:0000256" key="8">
    <source>
        <dbReference type="ARBA" id="ARBA00023034"/>
    </source>
</evidence>
<protein>
    <recommendedName>
        <fullName evidence="19">Clathrin assembly protein At5g57200</fullName>
    </recommendedName>
</protein>
<dbReference type="InterPro" id="IPR014712">
    <property type="entry name" value="ANTH_dom_sf"/>
</dbReference>
<evidence type="ECO:0000313" key="17">
    <source>
        <dbReference type="EMBL" id="OWM86955.1"/>
    </source>
</evidence>
<dbReference type="GO" id="GO:0030136">
    <property type="term" value="C:clathrin-coated vesicle"/>
    <property type="evidence" value="ECO:0007669"/>
    <property type="project" value="UniProtKB-SubCell"/>
</dbReference>
<feature type="compositionally biased region" description="Polar residues" evidence="13">
    <location>
        <begin position="28"/>
        <end position="46"/>
    </location>
</feature>
<dbReference type="CDD" id="cd03564">
    <property type="entry name" value="ANTH_N"/>
    <property type="match status" value="1"/>
</dbReference>
<keyword evidence="10" id="KW-0168">Coated pit</keyword>
<keyword evidence="11" id="KW-0968">Cytoplasmic vesicle</keyword>
<evidence type="ECO:0000259" key="14">
    <source>
        <dbReference type="PROSITE" id="PS50016"/>
    </source>
</evidence>
<dbReference type="Pfam" id="PF07651">
    <property type="entry name" value="ANTH"/>
    <property type="match status" value="1"/>
</dbReference>
<dbReference type="PANTHER" id="PTHR22951:SF5">
    <property type="entry name" value="PHOSPHATIDYLINOSITOL-BINDING CLATHRIN ASSEMBLY PROTEIN LAP"/>
    <property type="match status" value="1"/>
</dbReference>
<dbReference type="InterPro" id="IPR013809">
    <property type="entry name" value="ENTH"/>
</dbReference>
<feature type="domain" description="ENTH" evidence="15">
    <location>
        <begin position="428"/>
        <end position="565"/>
    </location>
</feature>
<dbReference type="InterPro" id="IPR008942">
    <property type="entry name" value="ENTH_VHS"/>
</dbReference>
<dbReference type="Gene3D" id="1.25.40.90">
    <property type="match status" value="1"/>
</dbReference>
<keyword evidence="8" id="KW-0333">Golgi apparatus</keyword>
<evidence type="ECO:0000256" key="12">
    <source>
        <dbReference type="PROSITE-ProRule" id="PRU00146"/>
    </source>
</evidence>
<dbReference type="PROSITE" id="PS51050">
    <property type="entry name" value="ZF_CW"/>
    <property type="match status" value="1"/>
</dbReference>
<dbReference type="GO" id="GO:0000149">
    <property type="term" value="F:SNARE binding"/>
    <property type="evidence" value="ECO:0007669"/>
    <property type="project" value="TreeGrafter"/>
</dbReference>
<sequence>MCPKCDEDPPGGCSKAVSVMEEKRKPNGSCSLSNLKSTDESSLSTVSETGFPNFVYKRKNRRGGPENVALDKAPVDVRRIGDCYSTISFNASLGEKEAGGAPILTSLDLDAKPTSGWAGTQEHGPDEKPIRAYKIIDVDSLNDSCSSRSNADPVSVPLKAATEETGECSSSSVIAIEAQEDSPLSERDICISILQSEGLLERAKSSSSSASKDGNEISTTKSCRASFPDCKACGRSESARKMLICDFCDDAFHLSCCDSRMRNFRDNDEWFCTSCRSKKQILVRQTGPYQTSVRVGKGFQANVPNWTGPVEGDEVFGEPEEVGTLVYSNFHVCDANKPPTLCTIGNWLQCKQVMDDRGETICGKWRRAPLCEVQTDDWECFCAVFWDPSHADCAVPQELDTEQILKQLKYVEMAYGALKDSTKVGLAKVNSEYKDLDIAIVKATNHVECPPKERHVRKIFSATSVVRPRADVAYCIHALSKRLSKTKNWIVALKTLIVIHRTLREGDPTFREELLNYSNRGHILQISYFKDDSSPLAWDCSAWVRTYALFLEERLECFRVLKYDIETERLTKSSPGESKAHSRTRLLNGDELLEQLPALQQVLYRLIGCQPEGAAYSNFLIQYALALVLKESFKIYCAINDGIINLVDMFFDMSRHDAVKALNIYKRAGQQAENLADFYEYCKGLELARNFQFPTLRQPPPSFLATMEEYIKEAPQTGSVTKRLEYREAEELPKEEEPPQPPEEEKEPEKVEEENELINLEEEEEAKPEEEPEAPPLIEGDLLGLNEVNPKAAELEESNALALAIVPPGHNPTPLGSGWDIISGSHTSGWELALVTTPTNNTQPPVQSKLAGGFDKLLLDSLYEDEAARRQIQMQSAGYGPGATAAAQAPNPFDQPDPFMACKNIAAPSNVQMALMAQQQQQMMFQQQQYAHEQQNMMMVPYGAQQQQPYYQQSPYGSQQSPYGSQPLPPQMGPSNPFGDPFSSLSQQRPMQPHENHHLL</sequence>
<dbReference type="InterPro" id="IPR019786">
    <property type="entry name" value="Zinc_finger_PHD-type_CS"/>
</dbReference>
<dbReference type="Gene3D" id="3.30.40.100">
    <property type="match status" value="1"/>
</dbReference>
<dbReference type="GO" id="GO:0005545">
    <property type="term" value="F:1-phosphatidylinositol binding"/>
    <property type="evidence" value="ECO:0007669"/>
    <property type="project" value="InterPro"/>
</dbReference>
<feature type="region of interest" description="Disordered" evidence="13">
    <location>
        <begin position="950"/>
        <end position="1000"/>
    </location>
</feature>
<evidence type="ECO:0000256" key="1">
    <source>
        <dbReference type="ARBA" id="ARBA00004132"/>
    </source>
</evidence>
<dbReference type="SUPFAM" id="SSF89009">
    <property type="entry name" value="GAT-like domain"/>
    <property type="match status" value="1"/>
</dbReference>
<dbReference type="SUPFAM" id="SSF57903">
    <property type="entry name" value="FYVE/PHD zinc finger"/>
    <property type="match status" value="1"/>
</dbReference>
<reference evidence="18" key="1">
    <citation type="journal article" date="2017" name="Plant J.">
        <title>The pomegranate (Punica granatum L.) genome and the genomics of punicalagin biosynthesis.</title>
        <authorList>
            <person name="Qin G."/>
            <person name="Xu C."/>
            <person name="Ming R."/>
            <person name="Tang H."/>
            <person name="Guyot R."/>
            <person name="Kramer E.M."/>
            <person name="Hu Y."/>
            <person name="Yi X."/>
            <person name="Qi Y."/>
            <person name="Xu X."/>
            <person name="Gao Z."/>
            <person name="Pan H."/>
            <person name="Jian J."/>
            <person name="Tian Y."/>
            <person name="Yue Z."/>
            <person name="Xu Y."/>
        </authorList>
    </citation>
    <scope>NUCLEOTIDE SEQUENCE [LARGE SCALE GENOMIC DNA]</scope>
    <source>
        <strain evidence="18">cv. Dabenzi</strain>
    </source>
</reference>
<evidence type="ECO:0000313" key="18">
    <source>
        <dbReference type="Proteomes" id="UP000197138"/>
    </source>
</evidence>
<feature type="domain" description="PHD-type" evidence="14">
    <location>
        <begin position="227"/>
        <end position="278"/>
    </location>
</feature>
<dbReference type="InterPro" id="IPR001965">
    <property type="entry name" value="Znf_PHD"/>
</dbReference>
<evidence type="ECO:0000256" key="11">
    <source>
        <dbReference type="ARBA" id="ARBA00023329"/>
    </source>
</evidence>
<feature type="compositionally biased region" description="Low complexity" evidence="13">
    <location>
        <begin position="950"/>
        <end position="966"/>
    </location>
</feature>
<organism evidence="17 18">
    <name type="scientific">Punica granatum</name>
    <name type="common">Pomegranate</name>
    <dbReference type="NCBI Taxonomy" id="22663"/>
    <lineage>
        <taxon>Eukaryota</taxon>
        <taxon>Viridiplantae</taxon>
        <taxon>Streptophyta</taxon>
        <taxon>Embryophyta</taxon>
        <taxon>Tracheophyta</taxon>
        <taxon>Spermatophyta</taxon>
        <taxon>Magnoliopsida</taxon>
        <taxon>eudicotyledons</taxon>
        <taxon>Gunneridae</taxon>
        <taxon>Pentapetalae</taxon>
        <taxon>rosids</taxon>
        <taxon>malvids</taxon>
        <taxon>Myrtales</taxon>
        <taxon>Lythraceae</taxon>
        <taxon>Punica</taxon>
    </lineage>
</organism>
<feature type="compositionally biased region" description="Acidic residues" evidence="13">
    <location>
        <begin position="742"/>
        <end position="773"/>
    </location>
</feature>
<keyword evidence="7" id="KW-0862">Zinc</keyword>
<evidence type="ECO:0000259" key="16">
    <source>
        <dbReference type="PROSITE" id="PS51050"/>
    </source>
</evidence>
<evidence type="ECO:0000256" key="9">
    <source>
        <dbReference type="ARBA" id="ARBA00023136"/>
    </source>
</evidence>
<keyword evidence="4" id="KW-0254">Endocytosis</keyword>
<comment type="caution">
    <text evidence="17">The sequence shown here is derived from an EMBL/GenBank/DDBJ whole genome shotgun (WGS) entry which is preliminary data.</text>
</comment>